<proteinExistence type="predicted"/>
<gene>
    <name evidence="1" type="ORF">EV182_007835</name>
</gene>
<comment type="caution">
    <text evidence="1">The sequence shown here is derived from an EMBL/GenBank/DDBJ whole genome shotgun (WGS) entry which is preliminary data.</text>
</comment>
<dbReference type="Proteomes" id="UP001145114">
    <property type="component" value="Unassembled WGS sequence"/>
</dbReference>
<sequence length="220" mass="25140">MYRDVEGLLDDAIAWLEGAKTTLDYADDTQIVWLLSIDLINPVNLLELEGSLDGAISMFESVSEIASQIKLRLSGDRALYAPFEQAFDPKVGRLMAMHTPLQDIALYTMEESLDTVVQTVTDFRLVHVVFYAHSFEELLRCFEFVANRRPAVCSLARSIILSVFWSENRILLQIPMYSFIYLWITRTQGPAFVRSVNTKSWEMKQISMTQREAVLKSVNS</sequence>
<evidence type="ECO:0000313" key="1">
    <source>
        <dbReference type="EMBL" id="KAJ1671079.1"/>
    </source>
</evidence>
<evidence type="ECO:0000313" key="2">
    <source>
        <dbReference type="Proteomes" id="UP001145114"/>
    </source>
</evidence>
<dbReference type="EMBL" id="JAMZIH010008930">
    <property type="protein sequence ID" value="KAJ1671079.1"/>
    <property type="molecule type" value="Genomic_DNA"/>
</dbReference>
<protein>
    <submittedName>
        <fullName evidence="1">Uncharacterized protein</fullName>
    </submittedName>
</protein>
<name>A0ACC1HAN7_9FUNG</name>
<organism evidence="1 2">
    <name type="scientific">Spiromyces aspiralis</name>
    <dbReference type="NCBI Taxonomy" id="68401"/>
    <lineage>
        <taxon>Eukaryota</taxon>
        <taxon>Fungi</taxon>
        <taxon>Fungi incertae sedis</taxon>
        <taxon>Zoopagomycota</taxon>
        <taxon>Kickxellomycotina</taxon>
        <taxon>Kickxellomycetes</taxon>
        <taxon>Kickxellales</taxon>
        <taxon>Kickxellaceae</taxon>
        <taxon>Spiromyces</taxon>
    </lineage>
</organism>
<accession>A0ACC1HAN7</accession>
<feature type="non-terminal residue" evidence="1">
    <location>
        <position position="220"/>
    </location>
</feature>
<reference evidence="1" key="1">
    <citation type="submission" date="2022-06" db="EMBL/GenBank/DDBJ databases">
        <title>Phylogenomic reconstructions and comparative analyses of Kickxellomycotina fungi.</title>
        <authorList>
            <person name="Reynolds N.K."/>
            <person name="Stajich J.E."/>
            <person name="Barry K."/>
            <person name="Grigoriev I.V."/>
            <person name="Crous P."/>
            <person name="Smith M.E."/>
        </authorList>
    </citation>
    <scope>NUCLEOTIDE SEQUENCE</scope>
    <source>
        <strain evidence="1">RSA 2271</strain>
    </source>
</reference>
<keyword evidence="2" id="KW-1185">Reference proteome</keyword>